<dbReference type="PANTHER" id="PTHR24198">
    <property type="entry name" value="ANKYRIN REPEAT AND PROTEIN KINASE DOMAIN-CONTAINING PROTEIN"/>
    <property type="match status" value="1"/>
</dbReference>
<feature type="signal peptide" evidence="4">
    <location>
        <begin position="1"/>
        <end position="20"/>
    </location>
</feature>
<evidence type="ECO:0000313" key="6">
    <source>
        <dbReference type="Proteomes" id="UP000184522"/>
    </source>
</evidence>
<sequence length="176" mass="19703">MNKKVCLFILFLSCVTLLTAQQNIFDACRQGDLDTVIKIYTIDENSINIQEETGYTPLVLACYYGHENIVEFLVDKVKSLNDKTSYGSPLMAATVKGYDNIVDILLANKVDPNITDEQGVTAAHYAVLFKNYDIVEKLVNANADFTIKNNVDKSALDYALSHNDEKLNKLLNLQKS</sequence>
<dbReference type="STRING" id="1089305.SAMN05444148_2007"/>
<evidence type="ECO:0000256" key="1">
    <source>
        <dbReference type="ARBA" id="ARBA00022737"/>
    </source>
</evidence>
<feature type="repeat" description="ANK" evidence="3">
    <location>
        <begin position="85"/>
        <end position="117"/>
    </location>
</feature>
<dbReference type="OrthoDB" id="5657095at2"/>
<dbReference type="EMBL" id="FQWS01000002">
    <property type="protein sequence ID" value="SHH43395.1"/>
    <property type="molecule type" value="Genomic_DNA"/>
</dbReference>
<dbReference type="AlphaFoldDB" id="A0A1M5SY55"/>
<organism evidence="5 6">
    <name type="scientific">Winogradskyella jejuensis</name>
    <dbReference type="NCBI Taxonomy" id="1089305"/>
    <lineage>
        <taxon>Bacteria</taxon>
        <taxon>Pseudomonadati</taxon>
        <taxon>Bacteroidota</taxon>
        <taxon>Flavobacteriia</taxon>
        <taxon>Flavobacteriales</taxon>
        <taxon>Flavobacteriaceae</taxon>
        <taxon>Winogradskyella</taxon>
    </lineage>
</organism>
<proteinExistence type="predicted"/>
<dbReference type="SMART" id="SM00248">
    <property type="entry name" value="ANK"/>
    <property type="match status" value="3"/>
</dbReference>
<evidence type="ECO:0000256" key="2">
    <source>
        <dbReference type="ARBA" id="ARBA00023043"/>
    </source>
</evidence>
<dbReference type="RefSeq" id="WP_159432647.1">
    <property type="nucleotide sequence ID" value="NZ_FQWS01000002.1"/>
</dbReference>
<dbReference type="InterPro" id="IPR036770">
    <property type="entry name" value="Ankyrin_rpt-contain_sf"/>
</dbReference>
<dbReference type="Gene3D" id="1.25.40.20">
    <property type="entry name" value="Ankyrin repeat-containing domain"/>
    <property type="match status" value="1"/>
</dbReference>
<evidence type="ECO:0000313" key="5">
    <source>
        <dbReference type="EMBL" id="SHH43395.1"/>
    </source>
</evidence>
<dbReference type="InterPro" id="IPR002110">
    <property type="entry name" value="Ankyrin_rpt"/>
</dbReference>
<dbReference type="Pfam" id="PF00023">
    <property type="entry name" value="Ank"/>
    <property type="match status" value="1"/>
</dbReference>
<dbReference type="PROSITE" id="PS50088">
    <property type="entry name" value="ANK_REPEAT"/>
    <property type="match status" value="3"/>
</dbReference>
<dbReference type="PROSITE" id="PS50297">
    <property type="entry name" value="ANK_REP_REGION"/>
    <property type="match status" value="2"/>
</dbReference>
<feature type="repeat" description="ANK" evidence="3">
    <location>
        <begin position="53"/>
        <end position="85"/>
    </location>
</feature>
<dbReference type="Pfam" id="PF12796">
    <property type="entry name" value="Ank_2"/>
    <property type="match status" value="1"/>
</dbReference>
<feature type="repeat" description="ANK" evidence="3">
    <location>
        <begin position="118"/>
        <end position="150"/>
    </location>
</feature>
<gene>
    <name evidence="5" type="ORF">SAMN05444148_2007</name>
</gene>
<dbReference type="PANTHER" id="PTHR24198:SF165">
    <property type="entry name" value="ANKYRIN REPEAT-CONTAINING PROTEIN-RELATED"/>
    <property type="match status" value="1"/>
</dbReference>
<protein>
    <submittedName>
        <fullName evidence="5">Uncharacterized protein</fullName>
    </submittedName>
</protein>
<accession>A0A1M5SY55</accession>
<keyword evidence="4" id="KW-0732">Signal</keyword>
<keyword evidence="2 3" id="KW-0040">ANK repeat</keyword>
<reference evidence="6" key="1">
    <citation type="submission" date="2016-11" db="EMBL/GenBank/DDBJ databases">
        <authorList>
            <person name="Varghese N."/>
            <person name="Submissions S."/>
        </authorList>
    </citation>
    <scope>NUCLEOTIDE SEQUENCE [LARGE SCALE GENOMIC DNA]</scope>
    <source>
        <strain evidence="6">DSM 25330</strain>
    </source>
</reference>
<keyword evidence="1" id="KW-0677">Repeat</keyword>
<name>A0A1M5SY55_9FLAO</name>
<evidence type="ECO:0000256" key="3">
    <source>
        <dbReference type="PROSITE-ProRule" id="PRU00023"/>
    </source>
</evidence>
<dbReference type="SUPFAM" id="SSF48403">
    <property type="entry name" value="Ankyrin repeat"/>
    <property type="match status" value="1"/>
</dbReference>
<evidence type="ECO:0000256" key="4">
    <source>
        <dbReference type="SAM" id="SignalP"/>
    </source>
</evidence>
<keyword evidence="6" id="KW-1185">Reference proteome</keyword>
<dbReference type="Proteomes" id="UP000184522">
    <property type="component" value="Unassembled WGS sequence"/>
</dbReference>
<feature type="chain" id="PRO_5012793524" evidence="4">
    <location>
        <begin position="21"/>
        <end position="176"/>
    </location>
</feature>